<dbReference type="Gene3D" id="1.10.8.870">
    <property type="entry name" value="Alpha-glycerophosphate oxidase, cap domain"/>
    <property type="match status" value="1"/>
</dbReference>
<dbReference type="SUPFAM" id="SSF51905">
    <property type="entry name" value="FAD/NAD(P)-binding domain"/>
    <property type="match status" value="1"/>
</dbReference>
<dbReference type="Gene3D" id="3.30.9.10">
    <property type="entry name" value="D-Amino Acid Oxidase, subunit A, domain 2"/>
    <property type="match status" value="1"/>
</dbReference>
<feature type="domain" description="FAD dependent oxidoreductase" evidence="10">
    <location>
        <begin position="23"/>
        <end position="379"/>
    </location>
</feature>
<comment type="catalytic activity">
    <reaction evidence="8 9">
        <text>a quinone + sn-glycerol 3-phosphate = dihydroxyacetone phosphate + a quinol</text>
        <dbReference type="Rhea" id="RHEA:18977"/>
        <dbReference type="ChEBI" id="CHEBI:24646"/>
        <dbReference type="ChEBI" id="CHEBI:57597"/>
        <dbReference type="ChEBI" id="CHEBI:57642"/>
        <dbReference type="ChEBI" id="CHEBI:132124"/>
        <dbReference type="EC" id="1.1.5.3"/>
    </reaction>
</comment>
<evidence type="ECO:0000256" key="5">
    <source>
        <dbReference type="ARBA" id="ARBA00022798"/>
    </source>
</evidence>
<evidence type="ECO:0000256" key="6">
    <source>
        <dbReference type="ARBA" id="ARBA00022827"/>
    </source>
</evidence>
<gene>
    <name evidence="12" type="ORF">QYB95_04010</name>
</gene>
<keyword evidence="7 9" id="KW-0560">Oxidoreductase</keyword>
<dbReference type="PANTHER" id="PTHR11985">
    <property type="entry name" value="GLYCEROL-3-PHOSPHATE DEHYDROGENASE"/>
    <property type="match status" value="1"/>
</dbReference>
<dbReference type="EC" id="1.1.5.3" evidence="9"/>
<dbReference type="Pfam" id="PF16901">
    <property type="entry name" value="DAO_C"/>
    <property type="match status" value="1"/>
</dbReference>
<protein>
    <recommendedName>
        <fullName evidence="9">Glycerol-3-phosphate dehydrogenase</fullName>
        <ecNumber evidence="9">1.1.5.3</ecNumber>
    </recommendedName>
</protein>
<keyword evidence="4 9" id="KW-0285">Flavoprotein</keyword>
<dbReference type="Proteomes" id="UP001172743">
    <property type="component" value="Unassembled WGS sequence"/>
</dbReference>
<dbReference type="RefSeq" id="WP_301136845.1">
    <property type="nucleotide sequence ID" value="NZ_JAUHTQ010000002.1"/>
</dbReference>
<dbReference type="InterPro" id="IPR000447">
    <property type="entry name" value="G3P_DH_FAD-dep"/>
</dbReference>
<evidence type="ECO:0000256" key="9">
    <source>
        <dbReference type="RuleBase" id="RU361217"/>
    </source>
</evidence>
<feature type="domain" description="Alpha-glycerophosphate oxidase C-terminal" evidence="11">
    <location>
        <begin position="406"/>
        <end position="534"/>
    </location>
</feature>
<dbReference type="EMBL" id="JAUHTQ010000002">
    <property type="protein sequence ID" value="MDN4492695.1"/>
    <property type="molecule type" value="Genomic_DNA"/>
</dbReference>
<dbReference type="InterPro" id="IPR036188">
    <property type="entry name" value="FAD/NAD-bd_sf"/>
</dbReference>
<comment type="pathway">
    <text evidence="2">Polyol metabolism; glycerol degradation via glycerol kinase pathway; glycerone phosphate from sn-glycerol 3-phosphate (aerobic route): step 1/1.</text>
</comment>
<comment type="caution">
    <text evidence="12">The sequence shown here is derived from an EMBL/GenBank/DDBJ whole genome shotgun (WGS) entry which is preliminary data.</text>
</comment>
<evidence type="ECO:0000256" key="2">
    <source>
        <dbReference type="ARBA" id="ARBA00004977"/>
    </source>
</evidence>
<dbReference type="InterPro" id="IPR031656">
    <property type="entry name" value="DAO_C"/>
</dbReference>
<reference evidence="12" key="1">
    <citation type="submission" date="2023-07" db="EMBL/GenBank/DDBJ databases">
        <title>Ureibacillus sp. isolated from freshwater well.</title>
        <authorList>
            <person name="Kirdat K."/>
            <person name="Bhatt A."/>
            <person name="Teware R."/>
            <person name="Bhavsar Y."/>
            <person name="Yadav A."/>
        </authorList>
    </citation>
    <scope>NUCLEOTIDE SEQUENCE</scope>
    <source>
        <strain evidence="12">BA0131</strain>
    </source>
</reference>
<evidence type="ECO:0000259" key="10">
    <source>
        <dbReference type="Pfam" id="PF01266"/>
    </source>
</evidence>
<dbReference type="SUPFAM" id="SSF54373">
    <property type="entry name" value="FAD-linked reductases, C-terminal domain"/>
    <property type="match status" value="1"/>
</dbReference>
<evidence type="ECO:0000256" key="3">
    <source>
        <dbReference type="ARBA" id="ARBA00007330"/>
    </source>
</evidence>
<keyword evidence="13" id="KW-1185">Reference proteome</keyword>
<dbReference type="InterPro" id="IPR038299">
    <property type="entry name" value="DAO_C_sf"/>
</dbReference>
<organism evidence="12 13">
    <name type="scientific">Ureibacillus aquaedulcis</name>
    <dbReference type="NCBI Taxonomy" id="3058421"/>
    <lineage>
        <taxon>Bacteria</taxon>
        <taxon>Bacillati</taxon>
        <taxon>Bacillota</taxon>
        <taxon>Bacilli</taxon>
        <taxon>Bacillales</taxon>
        <taxon>Caryophanaceae</taxon>
        <taxon>Ureibacillus</taxon>
    </lineage>
</organism>
<proteinExistence type="inferred from homology"/>
<accession>A0ABT8GMR2</accession>
<dbReference type="PROSITE" id="PS00977">
    <property type="entry name" value="FAD_G3PDH_1"/>
    <property type="match status" value="1"/>
</dbReference>
<dbReference type="GO" id="GO:0016491">
    <property type="term" value="F:oxidoreductase activity"/>
    <property type="evidence" value="ECO:0007669"/>
    <property type="project" value="UniProtKB-KW"/>
</dbReference>
<sequence length="574" mass="64914">MGHPFSAFYREEILQEICNQKFDLIVIGGGITGCGIALDAATRGLRTVVFEMQDFASGTSSRSSKLIHGGLRYLKQFEVKMVSEVGKERKIVYENGPHVTIPERMILPIYKGATYGKFMTSIGLRLYDYLAGVVGSERKKMLNEKETLEREPLLKDKGLVGAGDYVEYRTDDARLTMEVIKQATHYGATALNYTKVDSFIYENGKIVGVQIINQISGKKYKVFGDVVVNACGPWVDLLREKDQSKKGKKIQHTKGVHLVIDHKHFPLKQSIYFDTPDGRMLLAIPRDGKTYIGTTDTKYEAALENPKMTKEDIEYILNAMNEMFPSINLVNEHIESSWVGIRPLIYEEAKGMSEISRKDEIWHSDSGLITIAGGKLTGYRKMAELAVNDVIFKLKEINPNASYQACITKKLPISGGVVGGSKGFSEFKIEMIKKGIELGLAEKQAAMLVNRYGSNIDKLFSKMEDHADHSSGYKFPIFLKAMLQYGIEEEMVVKPTDFFIRRTGYLLFDIEFVRKYKDAVIAYMGDVFNWSSQTKQGYEDDLNELIHDSVYPNIAMKQNIDLKIEAWDEQLKIN</sequence>
<dbReference type="Gene3D" id="3.50.50.60">
    <property type="entry name" value="FAD/NAD(P)-binding domain"/>
    <property type="match status" value="1"/>
</dbReference>
<evidence type="ECO:0000256" key="1">
    <source>
        <dbReference type="ARBA" id="ARBA00001974"/>
    </source>
</evidence>
<dbReference type="PANTHER" id="PTHR11985:SF35">
    <property type="entry name" value="ANAEROBIC GLYCEROL-3-PHOSPHATE DEHYDROGENASE SUBUNIT A"/>
    <property type="match status" value="1"/>
</dbReference>
<dbReference type="InterPro" id="IPR006076">
    <property type="entry name" value="FAD-dep_OxRdtase"/>
</dbReference>
<evidence type="ECO:0000256" key="7">
    <source>
        <dbReference type="ARBA" id="ARBA00023002"/>
    </source>
</evidence>
<dbReference type="Pfam" id="PF01266">
    <property type="entry name" value="DAO"/>
    <property type="match status" value="1"/>
</dbReference>
<evidence type="ECO:0000259" key="11">
    <source>
        <dbReference type="Pfam" id="PF16901"/>
    </source>
</evidence>
<dbReference type="PRINTS" id="PR01001">
    <property type="entry name" value="FADG3PDH"/>
</dbReference>
<evidence type="ECO:0000256" key="8">
    <source>
        <dbReference type="ARBA" id="ARBA00049055"/>
    </source>
</evidence>
<dbReference type="PROSITE" id="PS00978">
    <property type="entry name" value="FAD_G3PDH_2"/>
    <property type="match status" value="1"/>
</dbReference>
<name>A0ABT8GMR2_9BACL</name>
<evidence type="ECO:0000313" key="13">
    <source>
        <dbReference type="Proteomes" id="UP001172743"/>
    </source>
</evidence>
<keyword evidence="6" id="KW-0274">FAD</keyword>
<comment type="cofactor">
    <cofactor evidence="1 9">
        <name>FAD</name>
        <dbReference type="ChEBI" id="CHEBI:57692"/>
    </cofactor>
</comment>
<comment type="similarity">
    <text evidence="3 9">Belongs to the FAD-dependent glycerol-3-phosphate dehydrogenase family.</text>
</comment>
<evidence type="ECO:0000313" key="12">
    <source>
        <dbReference type="EMBL" id="MDN4492695.1"/>
    </source>
</evidence>
<evidence type="ECO:0000256" key="4">
    <source>
        <dbReference type="ARBA" id="ARBA00022630"/>
    </source>
</evidence>
<keyword evidence="5" id="KW-0319">Glycerol metabolism</keyword>